<keyword evidence="1" id="KW-1133">Transmembrane helix</keyword>
<keyword evidence="3" id="KW-1185">Reference proteome</keyword>
<evidence type="ECO:0000313" key="2">
    <source>
        <dbReference type="EMBL" id="SHI73073.1"/>
    </source>
</evidence>
<name>A0A1M6DIX3_9FLAO</name>
<dbReference type="OrthoDB" id="1132160at2"/>
<feature type="transmembrane region" description="Helical" evidence="1">
    <location>
        <begin position="12"/>
        <end position="31"/>
    </location>
</feature>
<gene>
    <name evidence="2" type="ORF">SAMN05444337_0657</name>
</gene>
<keyword evidence="1" id="KW-0472">Membrane</keyword>
<accession>A0A1M6DIX3</accession>
<feature type="transmembrane region" description="Helical" evidence="1">
    <location>
        <begin position="112"/>
        <end position="132"/>
    </location>
</feature>
<sequence>MNTLVLNIFRFLILLTLQILLFNNINLFGYINPYPYLLFVLLFPVNGNRFSLLFFSFLIGLSVDIFAESGGVHAFASTILAFVRPNLFRFSFGLSYEYQTIKIAENLSPERITFILLAIFIHHICLFFLEAFRFDLFFDVILKTLYTSIFTLIICLLIIYLIKPSKR</sequence>
<keyword evidence="1" id="KW-0812">Transmembrane</keyword>
<evidence type="ECO:0000313" key="3">
    <source>
        <dbReference type="Proteomes" id="UP000184232"/>
    </source>
</evidence>
<evidence type="ECO:0008006" key="4">
    <source>
        <dbReference type="Google" id="ProtNLM"/>
    </source>
</evidence>
<dbReference type="STRING" id="683124.SAMN05444337_0657"/>
<dbReference type="AlphaFoldDB" id="A0A1M6DIX3"/>
<feature type="transmembrane region" description="Helical" evidence="1">
    <location>
        <begin position="144"/>
        <end position="162"/>
    </location>
</feature>
<evidence type="ECO:0000256" key="1">
    <source>
        <dbReference type="SAM" id="Phobius"/>
    </source>
</evidence>
<reference evidence="2 3" key="1">
    <citation type="submission" date="2016-11" db="EMBL/GenBank/DDBJ databases">
        <authorList>
            <person name="Jaros S."/>
            <person name="Januszkiewicz K."/>
            <person name="Wedrychowicz H."/>
        </authorList>
    </citation>
    <scope>NUCLEOTIDE SEQUENCE [LARGE SCALE GENOMIC DNA]</scope>
    <source>
        <strain evidence="2 3">DSM 22807</strain>
    </source>
</reference>
<proteinExistence type="predicted"/>
<dbReference type="EMBL" id="FQZH01000001">
    <property type="protein sequence ID" value="SHI73073.1"/>
    <property type="molecule type" value="Genomic_DNA"/>
</dbReference>
<dbReference type="Proteomes" id="UP000184232">
    <property type="component" value="Unassembled WGS sequence"/>
</dbReference>
<protein>
    <recommendedName>
        <fullName evidence="4">Rod shape-determining protein MreD</fullName>
    </recommendedName>
</protein>
<organism evidence="2 3">
    <name type="scientific">Flavobacterium haoranii</name>
    <dbReference type="NCBI Taxonomy" id="683124"/>
    <lineage>
        <taxon>Bacteria</taxon>
        <taxon>Pseudomonadati</taxon>
        <taxon>Bacteroidota</taxon>
        <taxon>Flavobacteriia</taxon>
        <taxon>Flavobacteriales</taxon>
        <taxon>Flavobacteriaceae</taxon>
        <taxon>Flavobacterium</taxon>
    </lineage>
</organism>